<proteinExistence type="predicted"/>
<dbReference type="RefSeq" id="WP_176643724.1">
    <property type="nucleotide sequence ID" value="NZ_JABXXS010000036.1"/>
</dbReference>
<dbReference type="SUPFAM" id="SSF103088">
    <property type="entry name" value="OmpA-like"/>
    <property type="match status" value="1"/>
</dbReference>
<gene>
    <name evidence="3" type="ORF">HUK81_13600</name>
</gene>
<evidence type="ECO:0000256" key="2">
    <source>
        <dbReference type="SAM" id="SignalP"/>
    </source>
</evidence>
<dbReference type="InterPro" id="IPR036737">
    <property type="entry name" value="OmpA-like_sf"/>
</dbReference>
<feature type="region of interest" description="Disordered" evidence="1">
    <location>
        <begin position="49"/>
        <end position="98"/>
    </location>
</feature>
<feature type="signal peptide" evidence="2">
    <location>
        <begin position="1"/>
        <end position="35"/>
    </location>
</feature>
<feature type="chain" id="PRO_5032711932" description="OmpA-like domain-containing protein" evidence="2">
    <location>
        <begin position="36"/>
        <end position="272"/>
    </location>
</feature>
<dbReference type="Gene3D" id="3.30.1330.60">
    <property type="entry name" value="OmpA-like domain"/>
    <property type="match status" value="1"/>
</dbReference>
<dbReference type="Proteomes" id="UP000522590">
    <property type="component" value="Unassembled WGS sequence"/>
</dbReference>
<evidence type="ECO:0000313" key="4">
    <source>
        <dbReference type="Proteomes" id="UP000522590"/>
    </source>
</evidence>
<accession>A0A850P7Y0</accession>
<organism evidence="3 4">
    <name type="scientific">Komagataeibacter swingsii</name>
    <dbReference type="NCBI Taxonomy" id="215220"/>
    <lineage>
        <taxon>Bacteria</taxon>
        <taxon>Pseudomonadati</taxon>
        <taxon>Pseudomonadota</taxon>
        <taxon>Alphaproteobacteria</taxon>
        <taxon>Acetobacterales</taxon>
        <taxon>Acetobacteraceae</taxon>
        <taxon>Komagataeibacter</taxon>
    </lineage>
</organism>
<reference evidence="3 4" key="1">
    <citation type="submission" date="2020-06" db="EMBL/GenBank/DDBJ databases">
        <title>Description of novel acetic acid bacteria.</title>
        <authorList>
            <person name="Sombolestani A."/>
        </authorList>
    </citation>
    <scope>NUCLEOTIDE SEQUENCE [LARGE SCALE GENOMIC DNA]</scope>
    <source>
        <strain evidence="3 4">LMG 25</strain>
    </source>
</reference>
<protein>
    <recommendedName>
        <fullName evidence="5">OmpA-like domain-containing protein</fullName>
    </recommendedName>
</protein>
<dbReference type="EMBL" id="JABXXS010000036">
    <property type="protein sequence ID" value="NVN37962.1"/>
    <property type="molecule type" value="Genomic_DNA"/>
</dbReference>
<feature type="compositionally biased region" description="Low complexity" evidence="1">
    <location>
        <begin position="59"/>
        <end position="85"/>
    </location>
</feature>
<sequence length="272" mass="27765">MRHISPPFHRRSLRGLIVLGATAFGLSAPIAGAHAQVTTSRNALDALGAPRRPAMLPDGGSMSASPTGTTTSTEGGGAPAASSTGDHATGDIPGSHAPATAIASPAAIAALPPVATQPPANPVLRPPELHVPLHPFPMPPEVKADPQARGRAEKISGGTRLHFTPQSAEMNPRMISALQTFATVMQKLPDQHISIAAYGEGRTDDPSTPRRVALSRGLAARSVLLHAGIAPTRIYVRAVGLPDENAHGAGADCIDVTRSGVVASNATGSPSR</sequence>
<keyword evidence="2" id="KW-0732">Signal</keyword>
<evidence type="ECO:0000313" key="3">
    <source>
        <dbReference type="EMBL" id="NVN37962.1"/>
    </source>
</evidence>
<evidence type="ECO:0000256" key="1">
    <source>
        <dbReference type="SAM" id="MobiDB-lite"/>
    </source>
</evidence>
<evidence type="ECO:0008006" key="5">
    <source>
        <dbReference type="Google" id="ProtNLM"/>
    </source>
</evidence>
<comment type="caution">
    <text evidence="3">The sequence shown here is derived from an EMBL/GenBank/DDBJ whole genome shotgun (WGS) entry which is preliminary data.</text>
</comment>
<dbReference type="AlphaFoldDB" id="A0A850P7Y0"/>
<name>A0A850P7Y0_9PROT</name>